<name>A0AAD9NYP6_RIDPI</name>
<dbReference type="InterPro" id="IPR002931">
    <property type="entry name" value="Transglutaminase-like"/>
</dbReference>
<dbReference type="GO" id="GO:0005930">
    <property type="term" value="C:axoneme"/>
    <property type="evidence" value="ECO:0007669"/>
    <property type="project" value="UniProtKB-SubCell"/>
</dbReference>
<evidence type="ECO:0000256" key="13">
    <source>
        <dbReference type="ARBA" id="ARBA00031733"/>
    </source>
</evidence>
<dbReference type="SUPFAM" id="SSF54001">
    <property type="entry name" value="Cysteine proteinases"/>
    <property type="match status" value="1"/>
</dbReference>
<dbReference type="GO" id="GO:0030317">
    <property type="term" value="P:flagellated sperm motility"/>
    <property type="evidence" value="ECO:0007669"/>
    <property type="project" value="TreeGrafter"/>
</dbReference>
<evidence type="ECO:0000256" key="2">
    <source>
        <dbReference type="ARBA" id="ARBA00010738"/>
    </source>
</evidence>
<dbReference type="AlphaFoldDB" id="A0AAD9NYP6"/>
<evidence type="ECO:0000256" key="4">
    <source>
        <dbReference type="ARBA" id="ARBA00022490"/>
    </source>
</evidence>
<organism evidence="19 20">
    <name type="scientific">Ridgeia piscesae</name>
    <name type="common">Tubeworm</name>
    <dbReference type="NCBI Taxonomy" id="27915"/>
    <lineage>
        <taxon>Eukaryota</taxon>
        <taxon>Metazoa</taxon>
        <taxon>Spiralia</taxon>
        <taxon>Lophotrochozoa</taxon>
        <taxon>Annelida</taxon>
        <taxon>Polychaeta</taxon>
        <taxon>Sedentaria</taxon>
        <taxon>Canalipalpata</taxon>
        <taxon>Sabellida</taxon>
        <taxon>Siboglinidae</taxon>
        <taxon>Ridgeia</taxon>
    </lineage>
</organism>
<keyword evidence="6" id="KW-0282">Flagellum</keyword>
<evidence type="ECO:0000259" key="18">
    <source>
        <dbReference type="Pfam" id="PF24671"/>
    </source>
</evidence>
<evidence type="ECO:0000256" key="1">
    <source>
        <dbReference type="ARBA" id="ARBA00004611"/>
    </source>
</evidence>
<dbReference type="InterPro" id="IPR038765">
    <property type="entry name" value="Papain-like_cys_pep_sf"/>
</dbReference>
<dbReference type="InterPro" id="IPR056291">
    <property type="entry name" value="MORN_DRC7"/>
</dbReference>
<dbReference type="InterPro" id="IPR056292">
    <property type="entry name" value="DRC7_C"/>
</dbReference>
<keyword evidence="20" id="KW-1185">Reference proteome</keyword>
<feature type="domain" description="CEP76/DRC7 peptidase-like" evidence="16">
    <location>
        <begin position="312"/>
        <end position="385"/>
    </location>
</feature>
<evidence type="ECO:0000256" key="7">
    <source>
        <dbReference type="ARBA" id="ARBA00022871"/>
    </source>
</evidence>
<evidence type="ECO:0000256" key="11">
    <source>
        <dbReference type="ARBA" id="ARBA00023273"/>
    </source>
</evidence>
<feature type="compositionally biased region" description="Polar residues" evidence="14">
    <location>
        <begin position="29"/>
        <end position="48"/>
    </location>
</feature>
<evidence type="ECO:0000256" key="10">
    <source>
        <dbReference type="ARBA" id="ARBA00023212"/>
    </source>
</evidence>
<keyword evidence="5" id="KW-0221">Differentiation</keyword>
<evidence type="ECO:0000256" key="6">
    <source>
        <dbReference type="ARBA" id="ARBA00022846"/>
    </source>
</evidence>
<evidence type="ECO:0000259" key="17">
    <source>
        <dbReference type="Pfam" id="PF24667"/>
    </source>
</evidence>
<dbReference type="EMBL" id="JAODUO010000249">
    <property type="protein sequence ID" value="KAK2184912.1"/>
    <property type="molecule type" value="Genomic_DNA"/>
</dbReference>
<dbReference type="Proteomes" id="UP001209878">
    <property type="component" value="Unassembled WGS sequence"/>
</dbReference>
<feature type="domain" description="Dynein regulatory complex subunit 7 MORN" evidence="17">
    <location>
        <begin position="438"/>
        <end position="721"/>
    </location>
</feature>
<accession>A0AAD9NYP6</accession>
<gene>
    <name evidence="19" type="ORF">NP493_249g09051</name>
</gene>
<dbReference type="GO" id="GO:0031514">
    <property type="term" value="C:motile cilium"/>
    <property type="evidence" value="ECO:0007669"/>
    <property type="project" value="UniProtKB-SubCell"/>
</dbReference>
<dbReference type="Pfam" id="PF24656">
    <property type="entry name" value="CEPT76_peptidase"/>
    <property type="match status" value="1"/>
</dbReference>
<evidence type="ECO:0000256" key="14">
    <source>
        <dbReference type="SAM" id="MobiDB-lite"/>
    </source>
</evidence>
<protein>
    <recommendedName>
        <fullName evidence="3">Dynein regulatory complex subunit 7</fullName>
    </recommendedName>
    <alternativeName>
        <fullName evidence="12">Coiled-coil domain-containing protein 135</fullName>
    </alternativeName>
    <alternativeName>
        <fullName evidence="13">Coiled-coil domain-containing protein lobo homolog</fullName>
    </alternativeName>
</protein>
<dbReference type="Gene3D" id="3.10.620.30">
    <property type="match status" value="1"/>
</dbReference>
<keyword evidence="7" id="KW-0744">Spermatogenesis</keyword>
<feature type="domain" description="Dynein regulatory complex subunit 7 C-terminal" evidence="18">
    <location>
        <begin position="769"/>
        <end position="875"/>
    </location>
</feature>
<evidence type="ECO:0000256" key="9">
    <source>
        <dbReference type="ARBA" id="ARBA00023069"/>
    </source>
</evidence>
<reference evidence="19" key="1">
    <citation type="journal article" date="2023" name="Mol. Biol. Evol.">
        <title>Third-Generation Sequencing Reveals the Adaptive Role of the Epigenome in Three Deep-Sea Polychaetes.</title>
        <authorList>
            <person name="Perez M."/>
            <person name="Aroh O."/>
            <person name="Sun Y."/>
            <person name="Lan Y."/>
            <person name="Juniper S.K."/>
            <person name="Young C.R."/>
            <person name="Angers B."/>
            <person name="Qian P.Y."/>
        </authorList>
    </citation>
    <scope>NUCLEOTIDE SEQUENCE</scope>
    <source>
        <strain evidence="19">R07B-5</strain>
    </source>
</reference>
<dbReference type="PANTHER" id="PTHR35249:SF2">
    <property type="entry name" value="DYNEIN REGULATORY COMPLEX SUBUNIT 7"/>
    <property type="match status" value="1"/>
</dbReference>
<keyword evidence="11" id="KW-0966">Cell projection</keyword>
<dbReference type="PANTHER" id="PTHR35249">
    <property type="entry name" value="DYNEIN REGULATORY COMPLEX SUBUNIT 7"/>
    <property type="match status" value="1"/>
</dbReference>
<evidence type="ECO:0000313" key="19">
    <source>
        <dbReference type="EMBL" id="KAK2184912.1"/>
    </source>
</evidence>
<feature type="region of interest" description="Disordered" evidence="14">
    <location>
        <begin position="280"/>
        <end position="305"/>
    </location>
</feature>
<keyword evidence="8" id="KW-0175">Coiled coil</keyword>
<proteinExistence type="inferred from homology"/>
<comment type="similarity">
    <text evidence="2">Belongs to the DRC7 family.</text>
</comment>
<feature type="region of interest" description="Disordered" evidence="14">
    <location>
        <begin position="1"/>
        <end position="51"/>
    </location>
</feature>
<dbReference type="Pfam" id="PF24671">
    <property type="entry name" value="DRC7_C"/>
    <property type="match status" value="1"/>
</dbReference>
<keyword evidence="9" id="KW-0969">Cilium</keyword>
<evidence type="ECO:0000256" key="8">
    <source>
        <dbReference type="ARBA" id="ARBA00023054"/>
    </source>
</evidence>
<evidence type="ECO:0000256" key="12">
    <source>
        <dbReference type="ARBA" id="ARBA00031627"/>
    </source>
</evidence>
<comment type="subcellular location">
    <subcellularLocation>
        <location evidence="1">Cytoplasm</location>
        <location evidence="1">Cytoskeleton</location>
        <location evidence="1">Flagellum axoneme</location>
    </subcellularLocation>
</comment>
<feature type="compositionally biased region" description="Basic and acidic residues" evidence="14">
    <location>
        <begin position="280"/>
        <end position="303"/>
    </location>
</feature>
<dbReference type="Pfam" id="PF24667">
    <property type="entry name" value="MORN_DRC7"/>
    <property type="match status" value="1"/>
</dbReference>
<dbReference type="InterPro" id="IPR056290">
    <property type="entry name" value="CEPT76/DRC7_peptidase-like_dom"/>
</dbReference>
<keyword evidence="10" id="KW-0206">Cytoskeleton</keyword>
<sequence>MAVDDDEDVAVTSVENSQSGVVASEETPSESGITGRSVTGPDTETQEQTYEKATLQMSEDAISLQKELSAIKVVAPDISVPADTDFNKEEFPESYRENSSNEKLALSYADNFRRQYVHLYGDRKALLLNPVNECGIEKFVCTTVRPTQLPYKELFNWDGAAEFVADYLNFVSLDPPHDLPSRLLSPTTVLERQKGNCFEYSTLLCSLLIAAGYDCYVVSGYATRETCMMDETRDLCPLLKKSDMAVAKAESPQNKKYAVKPPKDLSSKFIKKMENRKLKELEDGDQKKVEEDEARQLEREKPPPDPLYGLRVHSWVLVLSGKREVPESFFIEPFTGFAHPVDSGSYLGIESVWNHQNYWVNMQDCSQGVTQLQYDLGDCTLWEYMFPSNEKPILEVPEVDHQFEDEEEEEEVEKHLDVPPSWVKQIELSLKNFQMRCPMGKKTKIYKRAKLEKFAHYLMKDGLVTRLSMYQDAEMCILTQVKEFFAHRKDKLIERHHNHINGWVTEYYIPGRSCHLKEHEYKASAPGIENDRTMIFFNEARVDGLVKRVETPLSMTEYFIDRPDFLHYRHVEFGRREKKFGPAESAIPRPIEKMVERFHRNHDKNANDDVAECMFIITEERIQLIYHKEDDKISASTQEFIKPPNANEKGAYILWHSDTHTTYQVDPKNYEKKKVILYEMLVDLIQMEDRCKERVRESEQEVQRILSDRTREEINSDLTISVYDTERNEKAKQRRKELEEEEIQERLRRQVMELDYLAPFLAQIGDPDKIARGQAFRLKEDCLADLKHRLIDKANLIQARFEKETQELQKKQSWYQQHQISMQKDDEDEYLNYCSEAMFRIHILELRLNRHKEMAPQKYMELEQRIRNDPRLSEYF</sequence>
<evidence type="ECO:0000256" key="5">
    <source>
        <dbReference type="ARBA" id="ARBA00022782"/>
    </source>
</evidence>
<evidence type="ECO:0000259" key="16">
    <source>
        <dbReference type="Pfam" id="PF24656"/>
    </source>
</evidence>
<dbReference type="InterPro" id="IPR033551">
    <property type="entry name" value="DRC7/lobo"/>
</dbReference>
<keyword evidence="4" id="KW-0963">Cytoplasm</keyword>
<evidence type="ECO:0000256" key="3">
    <source>
        <dbReference type="ARBA" id="ARBA00021303"/>
    </source>
</evidence>
<dbReference type="Pfam" id="PF01841">
    <property type="entry name" value="Transglut_core"/>
    <property type="match status" value="1"/>
</dbReference>
<comment type="caution">
    <text evidence="19">The sequence shown here is derived from an EMBL/GenBank/DDBJ whole genome shotgun (WGS) entry which is preliminary data.</text>
</comment>
<feature type="domain" description="Transglutaminase-like" evidence="15">
    <location>
        <begin position="179"/>
        <end position="225"/>
    </location>
</feature>
<evidence type="ECO:0000259" key="15">
    <source>
        <dbReference type="Pfam" id="PF01841"/>
    </source>
</evidence>
<evidence type="ECO:0000313" key="20">
    <source>
        <dbReference type="Proteomes" id="UP001209878"/>
    </source>
</evidence>